<feature type="compositionally biased region" description="Basic and acidic residues" evidence="1">
    <location>
        <begin position="17"/>
        <end position="28"/>
    </location>
</feature>
<feature type="compositionally biased region" description="Basic and acidic residues" evidence="1">
    <location>
        <begin position="175"/>
        <end position="196"/>
    </location>
</feature>
<dbReference type="PANTHER" id="PTHR36462:SF1">
    <property type="entry name" value="CHROMOSOME 12 OPEN READING FRAME 71"/>
    <property type="match status" value="1"/>
</dbReference>
<feature type="region of interest" description="Disordered" evidence="1">
    <location>
        <begin position="1"/>
        <end position="57"/>
    </location>
</feature>
<sequence length="329" mass="37120">MSRELEAPVSCGQPFSGDDRAPRAKEDMTTSPSSSDDSGTEDSVSDCKSDQSLSTGYFPTENMFSYGEMASCEETASGDPSLHLLPPNQGSWGTGSVRRLFRKQDQMKEDREQFCKLSISLAWDTNVSSDQADALANLDLNGQWQWMDRWPKDRTKLTPCKLDNLVQKLETFLEKEKGSQHDSPLHPESTQKEDVHLTSVPPPHTAWVRHEKHGICQDLPKHKTPKTKDSCQAPENPPRLGEDEVMQEIGQAAKSSLETSSTVPIHHGDDGSHSYGTSCLNLRWVFHWLRTQVFSRLRREHSSQDTTSWHQKAARKIHSLRGNRIQPQE</sequence>
<dbReference type="GeneID" id="101981948"/>
<accession>A0ABM0LET8</accession>
<feature type="region of interest" description="Disordered" evidence="1">
    <location>
        <begin position="302"/>
        <end position="329"/>
    </location>
</feature>
<evidence type="ECO:0000313" key="2">
    <source>
        <dbReference type="Proteomes" id="UP000694915"/>
    </source>
</evidence>
<dbReference type="RefSeq" id="XP_005364666.1">
    <property type="nucleotide sequence ID" value="XM_005364609.2"/>
</dbReference>
<evidence type="ECO:0000256" key="1">
    <source>
        <dbReference type="SAM" id="MobiDB-lite"/>
    </source>
</evidence>
<feature type="compositionally biased region" description="Basic and acidic residues" evidence="1">
    <location>
        <begin position="218"/>
        <end position="229"/>
    </location>
</feature>
<proteinExistence type="predicted"/>
<reference evidence="3" key="1">
    <citation type="submission" date="2025-08" db="UniProtKB">
        <authorList>
            <consortium name="RefSeq"/>
        </authorList>
    </citation>
    <scope>IDENTIFICATION</scope>
</reference>
<keyword evidence="2" id="KW-1185">Reference proteome</keyword>
<feature type="compositionally biased region" description="Basic residues" evidence="1">
    <location>
        <begin position="312"/>
        <end position="321"/>
    </location>
</feature>
<protein>
    <submittedName>
        <fullName evidence="3">Uncharacterized protein C12orf71 homolog</fullName>
    </submittedName>
</protein>
<name>A0ABM0LET8_MICOH</name>
<dbReference type="Proteomes" id="UP000694915">
    <property type="component" value="Chromosome 14"/>
</dbReference>
<evidence type="ECO:0000313" key="3">
    <source>
        <dbReference type="RefSeq" id="XP_005364666.1"/>
    </source>
</evidence>
<feature type="region of interest" description="Disordered" evidence="1">
    <location>
        <begin position="218"/>
        <end position="241"/>
    </location>
</feature>
<dbReference type="InterPro" id="IPR027908">
    <property type="entry name" value="DUF4640"/>
</dbReference>
<gene>
    <name evidence="3" type="primary">C14H12orf71</name>
</gene>
<dbReference type="Pfam" id="PF15480">
    <property type="entry name" value="DUF4640"/>
    <property type="match status" value="1"/>
</dbReference>
<feature type="region of interest" description="Disordered" evidence="1">
    <location>
        <begin position="175"/>
        <end position="204"/>
    </location>
</feature>
<organism evidence="2 3">
    <name type="scientific">Microtus ochrogaster</name>
    <name type="common">Prairie vole</name>
    <dbReference type="NCBI Taxonomy" id="79684"/>
    <lineage>
        <taxon>Eukaryota</taxon>
        <taxon>Metazoa</taxon>
        <taxon>Chordata</taxon>
        <taxon>Craniata</taxon>
        <taxon>Vertebrata</taxon>
        <taxon>Euteleostomi</taxon>
        <taxon>Mammalia</taxon>
        <taxon>Eutheria</taxon>
        <taxon>Euarchontoglires</taxon>
        <taxon>Glires</taxon>
        <taxon>Rodentia</taxon>
        <taxon>Myomorpha</taxon>
        <taxon>Muroidea</taxon>
        <taxon>Cricetidae</taxon>
        <taxon>Arvicolinae</taxon>
        <taxon>Microtus</taxon>
    </lineage>
</organism>
<dbReference type="PANTHER" id="PTHR36462">
    <property type="entry name" value="CHROMOSOME 12 OPEN READING FRAME 71"/>
    <property type="match status" value="1"/>
</dbReference>